<dbReference type="RefSeq" id="WP_002627420.1">
    <property type="nucleotide sequence ID" value="NZ_ANAH02000064.1"/>
</dbReference>
<accession>S9QKM1</accession>
<dbReference type="eggNOG" id="COG4191">
    <property type="taxonomic scope" value="Bacteria"/>
</dbReference>
<dbReference type="EMBL" id="ANAH02000064">
    <property type="protein sequence ID" value="EPX57023.1"/>
    <property type="molecule type" value="Genomic_DNA"/>
</dbReference>
<proteinExistence type="predicted"/>
<comment type="caution">
    <text evidence="1">The sequence shown here is derived from an EMBL/GenBank/DDBJ whole genome shotgun (WGS) entry which is preliminary data.</text>
</comment>
<evidence type="ECO:0000313" key="1">
    <source>
        <dbReference type="EMBL" id="EPX57023.1"/>
    </source>
</evidence>
<organism evidence="1 2">
    <name type="scientific">Cystobacter fuscus (strain ATCC 25194 / DSM 2262 / NBRC 100088 / M29)</name>
    <dbReference type="NCBI Taxonomy" id="1242864"/>
    <lineage>
        <taxon>Bacteria</taxon>
        <taxon>Pseudomonadati</taxon>
        <taxon>Myxococcota</taxon>
        <taxon>Myxococcia</taxon>
        <taxon>Myxococcales</taxon>
        <taxon>Cystobacterineae</taxon>
        <taxon>Archangiaceae</taxon>
        <taxon>Cystobacter</taxon>
    </lineage>
</organism>
<name>S9QKM1_CYSF2</name>
<dbReference type="InterPro" id="IPR036890">
    <property type="entry name" value="HATPase_C_sf"/>
</dbReference>
<dbReference type="Proteomes" id="UP000011682">
    <property type="component" value="Unassembled WGS sequence"/>
</dbReference>
<evidence type="ECO:0000313" key="2">
    <source>
        <dbReference type="Proteomes" id="UP000011682"/>
    </source>
</evidence>
<dbReference type="SUPFAM" id="SSF55874">
    <property type="entry name" value="ATPase domain of HSP90 chaperone/DNA topoisomerase II/histidine kinase"/>
    <property type="match status" value="1"/>
</dbReference>
<gene>
    <name evidence="1" type="ORF">D187_006777</name>
</gene>
<sequence length="102" mass="10925">MGVRLGEHLALGRGWMSPRVHMGLAPELPGVRLGHRHLVQVLLNLLLNAVDAVDAVESAQPARQAQIAVGARWLEGVVRLDVDGARFVLLLPVARECPSAVA</sequence>
<reference evidence="1" key="1">
    <citation type="submission" date="2013-05" db="EMBL/GenBank/DDBJ databases">
        <title>Genome assembly of Cystobacter fuscus DSM 2262.</title>
        <authorList>
            <person name="Sharma G."/>
            <person name="Khatri I."/>
            <person name="Kaur C."/>
            <person name="Mayilraj S."/>
            <person name="Subramanian S."/>
        </authorList>
    </citation>
    <scope>NUCLEOTIDE SEQUENCE [LARGE SCALE GENOMIC DNA]</scope>
    <source>
        <strain evidence="1">DSM 2262</strain>
    </source>
</reference>
<protein>
    <submittedName>
        <fullName evidence="1">Uncharacterized protein</fullName>
    </submittedName>
</protein>
<keyword evidence="2" id="KW-1185">Reference proteome</keyword>
<dbReference type="AlphaFoldDB" id="S9QKM1"/>